<organism evidence="2">
    <name type="scientific">viral metagenome</name>
    <dbReference type="NCBI Taxonomy" id="1070528"/>
    <lineage>
        <taxon>unclassified sequences</taxon>
        <taxon>metagenomes</taxon>
        <taxon>organismal metagenomes</taxon>
    </lineage>
</organism>
<evidence type="ECO:0000313" key="1">
    <source>
        <dbReference type="EMBL" id="QJA62462.1"/>
    </source>
</evidence>
<dbReference type="EMBL" id="MT141471">
    <property type="protein sequence ID" value="QJA62462.1"/>
    <property type="molecule type" value="Genomic_DNA"/>
</dbReference>
<sequence>MAQNTKALTFEAGYIVVTEPNGSQTRYPIADILRAADIPTGLTYSQVQAITGLADILSVLIKELIEREVIEEAFLDGYELEDIVEQLDNAGGSYDKPDIGIDT</sequence>
<accession>A0A6M3JYX3</accession>
<protein>
    <submittedName>
        <fullName evidence="2">Uncharacterized protein</fullName>
    </submittedName>
</protein>
<gene>
    <name evidence="2" type="ORF">MM415A01870_0007</name>
    <name evidence="1" type="ORF">MM415B00781_0039</name>
</gene>
<dbReference type="AlphaFoldDB" id="A0A6M3JYX3"/>
<name>A0A6M3JYX3_9ZZZZ</name>
<dbReference type="EMBL" id="MT142140">
    <property type="protein sequence ID" value="QJA75094.1"/>
    <property type="molecule type" value="Genomic_DNA"/>
</dbReference>
<evidence type="ECO:0000313" key="2">
    <source>
        <dbReference type="EMBL" id="QJA75094.1"/>
    </source>
</evidence>
<proteinExistence type="predicted"/>
<reference evidence="2" key="1">
    <citation type="submission" date="2020-03" db="EMBL/GenBank/DDBJ databases">
        <title>The deep terrestrial virosphere.</title>
        <authorList>
            <person name="Holmfeldt K."/>
            <person name="Nilsson E."/>
            <person name="Simone D."/>
            <person name="Lopez-Fernandez M."/>
            <person name="Wu X."/>
            <person name="de Brujin I."/>
            <person name="Lundin D."/>
            <person name="Andersson A."/>
            <person name="Bertilsson S."/>
            <person name="Dopson M."/>
        </authorList>
    </citation>
    <scope>NUCLEOTIDE SEQUENCE</scope>
    <source>
        <strain evidence="2">MM415A01870</strain>
        <strain evidence="1">MM415B00781</strain>
    </source>
</reference>